<organism evidence="1 2">
    <name type="scientific">Actinoplanes italicus</name>
    <dbReference type="NCBI Taxonomy" id="113567"/>
    <lineage>
        <taxon>Bacteria</taxon>
        <taxon>Bacillati</taxon>
        <taxon>Actinomycetota</taxon>
        <taxon>Actinomycetes</taxon>
        <taxon>Micromonosporales</taxon>
        <taxon>Micromonosporaceae</taxon>
        <taxon>Actinoplanes</taxon>
    </lineage>
</organism>
<protein>
    <submittedName>
        <fullName evidence="1">PD-(D/E)XK nuclease superfamily protein</fullName>
    </submittedName>
</protein>
<name>A0A2T0K3H5_9ACTN</name>
<dbReference type="Pfam" id="PF14281">
    <property type="entry name" value="PDDEXK_4"/>
    <property type="match status" value="1"/>
</dbReference>
<evidence type="ECO:0000313" key="2">
    <source>
        <dbReference type="Proteomes" id="UP000239415"/>
    </source>
</evidence>
<proteinExistence type="predicted"/>
<dbReference type="Proteomes" id="UP000239415">
    <property type="component" value="Unassembled WGS sequence"/>
</dbReference>
<evidence type="ECO:0000313" key="1">
    <source>
        <dbReference type="EMBL" id="PRX17413.1"/>
    </source>
</evidence>
<reference evidence="1 2" key="1">
    <citation type="submission" date="2018-03" db="EMBL/GenBank/DDBJ databases">
        <title>Genomic Encyclopedia of Archaeal and Bacterial Type Strains, Phase II (KMG-II): from individual species to whole genera.</title>
        <authorList>
            <person name="Goeker M."/>
        </authorList>
    </citation>
    <scope>NUCLEOTIDE SEQUENCE [LARGE SCALE GENOMIC DNA]</scope>
    <source>
        <strain evidence="1 2">DSM 43146</strain>
    </source>
</reference>
<dbReference type="AlphaFoldDB" id="A0A2T0K3H5"/>
<comment type="caution">
    <text evidence="1">The sequence shown here is derived from an EMBL/GenBank/DDBJ whole genome shotgun (WGS) entry which is preliminary data.</text>
</comment>
<accession>A0A2T0K3H5</accession>
<dbReference type="EMBL" id="PVMZ01000016">
    <property type="protein sequence ID" value="PRX17413.1"/>
    <property type="molecule type" value="Genomic_DNA"/>
</dbReference>
<gene>
    <name evidence="1" type="ORF">CLV67_116189</name>
</gene>
<sequence>MSEPSPALGRLVASENNISDLLAFLFEKDPAPLIRILGLPDGVYWCRREAPAAKGRLDLIVYRAELPVAVLEIKGASREHGDQLDRYQAWAAKQNPEAALFYCSPDRDDTPRKPWRAVGLAELFEAWQSSSDPHATWLAGEITNLLRSWDKQAEGIIGHANGWYVPDLVTRRIGRQLDGVLRHDHPGDGQAKATRTTVGNPMFLAWRRYPGGSGHAWIGVDVRCKGRGNQQAAWEFRPCVEAEEGDQPETAMIEAHDLACALYPAMLHSAIKKMLDDRGLSDLAKSLSPTGTDGLVRAPDAAILAGWRSAVQAGTQPRRHPVFRNDWNRRLATSFVLHVDKVDRTQLAELTLAVLDHLVKYAAPDSPPRAG</sequence>
<dbReference type="InterPro" id="IPR029470">
    <property type="entry name" value="PDDEXK_4"/>
</dbReference>
<keyword evidence="2" id="KW-1185">Reference proteome</keyword>